<feature type="compositionally biased region" description="Basic and acidic residues" evidence="1">
    <location>
        <begin position="903"/>
        <end position="913"/>
    </location>
</feature>
<dbReference type="SUPFAM" id="SSF47459">
    <property type="entry name" value="HLH, helix-loop-helix DNA-binding domain"/>
    <property type="match status" value="1"/>
</dbReference>
<dbReference type="Pfam" id="PF00010">
    <property type="entry name" value="HLH"/>
    <property type="match status" value="1"/>
</dbReference>
<dbReference type="EMBL" id="LT795059">
    <property type="protein sequence ID" value="SJX62981.1"/>
    <property type="molecule type" value="Genomic_DNA"/>
</dbReference>
<evidence type="ECO:0000313" key="3">
    <source>
        <dbReference type="EMBL" id="SJX62981.1"/>
    </source>
</evidence>
<dbReference type="Gene3D" id="4.10.280.10">
    <property type="entry name" value="Helix-loop-helix DNA-binding domain"/>
    <property type="match status" value="1"/>
</dbReference>
<dbReference type="AlphaFoldDB" id="A0A2N8UDV6"/>
<feature type="compositionally biased region" description="Low complexity" evidence="1">
    <location>
        <begin position="227"/>
        <end position="256"/>
    </location>
</feature>
<accession>A0A2N8UDV6</accession>
<dbReference type="SMART" id="SM00353">
    <property type="entry name" value="HLH"/>
    <property type="match status" value="1"/>
</dbReference>
<feature type="compositionally biased region" description="Low complexity" evidence="1">
    <location>
        <begin position="308"/>
        <end position="343"/>
    </location>
</feature>
<feature type="compositionally biased region" description="Low complexity" evidence="1">
    <location>
        <begin position="8"/>
        <end position="21"/>
    </location>
</feature>
<reference evidence="3 4" key="1">
    <citation type="submission" date="2017-02" db="EMBL/GenBank/DDBJ databases">
        <authorList>
            <person name="Peterson S.W."/>
        </authorList>
    </citation>
    <scope>NUCLEOTIDE SEQUENCE [LARGE SCALE GENOMIC DNA]</scope>
    <source>
        <strain evidence="3 4">SRS1_H2-8</strain>
    </source>
</reference>
<dbReference type="GO" id="GO:0046983">
    <property type="term" value="F:protein dimerization activity"/>
    <property type="evidence" value="ECO:0007669"/>
    <property type="project" value="InterPro"/>
</dbReference>
<feature type="compositionally biased region" description="Polar residues" evidence="1">
    <location>
        <begin position="125"/>
        <end position="134"/>
    </location>
</feature>
<dbReference type="PANTHER" id="PTHR24330">
    <property type="entry name" value="HOMEOBOX PROTEIN BARH-LIKE"/>
    <property type="match status" value="1"/>
</dbReference>
<gene>
    <name evidence="3" type="ORF">SRS1_13805</name>
</gene>
<feature type="compositionally biased region" description="Low complexity" evidence="1">
    <location>
        <begin position="667"/>
        <end position="696"/>
    </location>
</feature>
<sequence>MQNSPALSNNPFPSSSTPNSFMDTFDFGNPDFSTANSGLEDLNIFPSTDAAASVSSQPHNPQSEPGSAPVSHHPSPSAATMPHAASSSDANAPLHSGSTTHNAGVYLNNVSHASSPLAFTRNRFDNNSSASPQAGGSEHGHNRQPSAAPSDLNFGSFAADQSRAAPPMQSSHSQNNDQQLSQMPQLSISDLQRMLLERERTERIQNMQTALLKQQLDQLSRLQQQQQQQHLQGQQQQQTQPQHQQQQHQQQHHNAQNAGGPPSNLQLNLSGSAGQLSPGQSQSLLMALQNAFAAGNNPNAHHNVLQAAQYQQQQQPQQQQQQSQPQNAWQQQQQQPQQINGAPGQPGAGGDQSNVLAQYGLITPMGSGPFNSSACPPGSANFMSPLTIQPNSHPGSVGVEHRPGHDYLGNYIPLESPAVTPASVFSTGSTGIVMSELFSPLTSPALGPQPPSLGEMMLPPAQLHQSQHHQQASQQAVMHGSPAVSAVSNFTPTASPLALIAKGSSKIRKNRSTTAEARANKVRPSPLIKPVAGPSIKKKKDASSLASPSTATPLVNGNGHANGGSSGPGSRRASITGVTDVAASGSHSRHQSADVPHSEGTSSTPSPIDLSGGGAMPPPSGPTNKILTPSSIMGIRSSPGSGADQRQASSPNNRGSAMKGKARDDLQQQSQQQQQQQMMMQQAQMGMPAQAPAPGGHHVYPNIAPFPSSAQPTAPKVTFNLPPQMSGMPIQPGGLSQADRDAWMTYKSAGGLESRRTSHKAAEQKRRDSLKFCFDELRGLLPAITLDEDAPNGSLLGADGAEEDRDAEQFEPSDVGDPEMARSANKAISKVALLRHSNEYLVRMKKRLERRDAALAVCRNEVHELRQKLGLPPSDDPSVTGRGAPLGWTDASTMSFDLADDSPEGKHEMDQTA</sequence>
<feature type="compositionally biased region" description="Low complexity" evidence="1">
    <location>
        <begin position="65"/>
        <end position="79"/>
    </location>
</feature>
<feature type="region of interest" description="Disordered" evidence="1">
    <location>
        <begin position="788"/>
        <end position="820"/>
    </location>
</feature>
<dbReference type="InterPro" id="IPR011598">
    <property type="entry name" value="bHLH_dom"/>
</dbReference>
<organism evidence="3 4">
    <name type="scientific">Sporisorium reilianum f. sp. reilianum</name>
    <dbReference type="NCBI Taxonomy" id="72559"/>
    <lineage>
        <taxon>Eukaryota</taxon>
        <taxon>Fungi</taxon>
        <taxon>Dikarya</taxon>
        <taxon>Basidiomycota</taxon>
        <taxon>Ustilaginomycotina</taxon>
        <taxon>Ustilaginomycetes</taxon>
        <taxon>Ustilaginales</taxon>
        <taxon>Ustilaginaceae</taxon>
        <taxon>Sporisorium</taxon>
    </lineage>
</organism>
<feature type="compositionally biased region" description="Polar residues" evidence="1">
    <location>
        <begin position="263"/>
        <end position="279"/>
    </location>
</feature>
<dbReference type="Proteomes" id="UP000239563">
    <property type="component" value="Chromosome VI"/>
</dbReference>
<feature type="region of interest" description="Disordered" evidence="1">
    <location>
        <begin position="120"/>
        <end position="181"/>
    </location>
</feature>
<feature type="compositionally biased region" description="Polar residues" evidence="1">
    <location>
        <begin position="638"/>
        <end position="655"/>
    </location>
</feature>
<feature type="compositionally biased region" description="Acidic residues" evidence="1">
    <location>
        <begin position="800"/>
        <end position="817"/>
    </location>
</feature>
<feature type="region of interest" description="Disordered" evidence="1">
    <location>
        <begin position="505"/>
        <end position="699"/>
    </location>
</feature>
<feature type="compositionally biased region" description="Polar residues" evidence="1">
    <location>
        <begin position="53"/>
        <end position="64"/>
    </location>
</feature>
<feature type="compositionally biased region" description="Polar residues" evidence="1">
    <location>
        <begin position="168"/>
        <end position="181"/>
    </location>
</feature>
<feature type="region of interest" description="Disordered" evidence="1">
    <location>
        <begin position="227"/>
        <end position="279"/>
    </location>
</feature>
<dbReference type="InterPro" id="IPR036638">
    <property type="entry name" value="HLH_DNA-bd_sf"/>
</dbReference>
<dbReference type="PROSITE" id="PS50888">
    <property type="entry name" value="BHLH"/>
    <property type="match status" value="1"/>
</dbReference>
<evidence type="ECO:0000259" key="2">
    <source>
        <dbReference type="PROSITE" id="PS50888"/>
    </source>
</evidence>
<feature type="region of interest" description="Disordered" evidence="1">
    <location>
        <begin position="1"/>
        <end position="102"/>
    </location>
</feature>
<proteinExistence type="predicted"/>
<feature type="domain" description="BHLH" evidence="2">
    <location>
        <begin position="754"/>
        <end position="844"/>
    </location>
</feature>
<name>A0A2N8UDV6_9BASI</name>
<evidence type="ECO:0000313" key="4">
    <source>
        <dbReference type="Proteomes" id="UP000239563"/>
    </source>
</evidence>
<dbReference type="InterPro" id="IPR052145">
    <property type="entry name" value="Mediator/Homeobox_domain"/>
</dbReference>
<feature type="compositionally biased region" description="Low complexity" evidence="1">
    <location>
        <begin position="543"/>
        <end position="559"/>
    </location>
</feature>
<protein>
    <recommendedName>
        <fullName evidence="2">BHLH domain-containing protein</fullName>
    </recommendedName>
</protein>
<feature type="region of interest" description="Disordered" evidence="1">
    <location>
        <begin position="308"/>
        <end position="353"/>
    </location>
</feature>
<feature type="region of interest" description="Disordered" evidence="1">
    <location>
        <begin position="868"/>
        <end position="913"/>
    </location>
</feature>
<evidence type="ECO:0000256" key="1">
    <source>
        <dbReference type="SAM" id="MobiDB-lite"/>
    </source>
</evidence>
<feature type="compositionally biased region" description="Polar residues" evidence="1">
    <location>
        <begin position="85"/>
        <end position="102"/>
    </location>
</feature>
<dbReference type="PANTHER" id="PTHR24330:SF19">
    <property type="entry name" value="MEDIATOR OF RNA POLYMERASE II TRANSCRIPTION SUBUNIT 29"/>
    <property type="match status" value="1"/>
</dbReference>